<keyword evidence="3" id="KW-1185">Reference proteome</keyword>
<dbReference type="EC" id="3.4.21.107" evidence="2"/>
<organism evidence="2 3">
    <name type="scientific">Candidatus Electrothrix aarhusensis</name>
    <dbReference type="NCBI Taxonomy" id="1859131"/>
    <lineage>
        <taxon>Bacteria</taxon>
        <taxon>Pseudomonadati</taxon>
        <taxon>Thermodesulfobacteriota</taxon>
        <taxon>Desulfobulbia</taxon>
        <taxon>Desulfobulbales</taxon>
        <taxon>Desulfobulbaceae</taxon>
        <taxon>Candidatus Electrothrix</taxon>
    </lineage>
</organism>
<accession>A0A444IW22</accession>
<sequence length="92" mass="10145">MGLALQELTSELAKQFGYDKGQGILITQITPNSPADSVGIQAGQLIEEVNRVRVHSVADLKKAVKKGKNPNQLLLRIRAGEYSKYVVLRIEK</sequence>
<dbReference type="InterPro" id="IPR001478">
    <property type="entry name" value="PDZ"/>
</dbReference>
<proteinExistence type="predicted"/>
<dbReference type="InterPro" id="IPR041489">
    <property type="entry name" value="PDZ_6"/>
</dbReference>
<dbReference type="GO" id="GO:0016787">
    <property type="term" value="F:hydrolase activity"/>
    <property type="evidence" value="ECO:0007669"/>
    <property type="project" value="UniProtKB-KW"/>
</dbReference>
<name>A0A444IW22_9BACT</name>
<gene>
    <name evidence="2" type="ORF">H206_01187</name>
</gene>
<protein>
    <submittedName>
        <fullName evidence="2">PDZ domain-containing protein</fullName>
        <ecNumber evidence="2">3.4.21.107</ecNumber>
    </submittedName>
</protein>
<dbReference type="Gene3D" id="2.30.42.10">
    <property type="match status" value="1"/>
</dbReference>
<dbReference type="SUPFAM" id="SSF50156">
    <property type="entry name" value="PDZ domain-like"/>
    <property type="match status" value="1"/>
</dbReference>
<dbReference type="Proteomes" id="UP000287853">
    <property type="component" value="Unassembled WGS sequence"/>
</dbReference>
<keyword evidence="2" id="KW-0378">Hydrolase</keyword>
<evidence type="ECO:0000259" key="1">
    <source>
        <dbReference type="PROSITE" id="PS50106"/>
    </source>
</evidence>
<dbReference type="SMART" id="SM00228">
    <property type="entry name" value="PDZ"/>
    <property type="match status" value="1"/>
</dbReference>
<dbReference type="Pfam" id="PF17820">
    <property type="entry name" value="PDZ_6"/>
    <property type="match status" value="1"/>
</dbReference>
<reference evidence="2 3" key="1">
    <citation type="submission" date="2017-01" db="EMBL/GenBank/DDBJ databases">
        <title>The cable genome- insights into the physiology and evolution of filamentous bacteria capable of sulfide oxidation via long distance electron transfer.</title>
        <authorList>
            <person name="Schreiber L."/>
            <person name="Bjerg J.T."/>
            <person name="Boggild A."/>
            <person name="Van De Vossenberg J."/>
            <person name="Meysman F."/>
            <person name="Nielsen L.P."/>
            <person name="Schramm A."/>
            <person name="Kjeldsen K.U."/>
        </authorList>
    </citation>
    <scope>NUCLEOTIDE SEQUENCE [LARGE SCALE GENOMIC DNA]</scope>
    <source>
        <strain evidence="2">MCF</strain>
    </source>
</reference>
<evidence type="ECO:0000313" key="2">
    <source>
        <dbReference type="EMBL" id="RWX45012.1"/>
    </source>
</evidence>
<comment type="caution">
    <text evidence="2">The sequence shown here is derived from an EMBL/GenBank/DDBJ whole genome shotgun (WGS) entry which is preliminary data.</text>
</comment>
<dbReference type="InterPro" id="IPR036034">
    <property type="entry name" value="PDZ_sf"/>
</dbReference>
<evidence type="ECO:0000313" key="3">
    <source>
        <dbReference type="Proteomes" id="UP000287853"/>
    </source>
</evidence>
<dbReference type="AlphaFoldDB" id="A0A444IW22"/>
<feature type="domain" description="PDZ" evidence="1">
    <location>
        <begin position="1"/>
        <end position="79"/>
    </location>
</feature>
<dbReference type="EMBL" id="MTKO01000084">
    <property type="protein sequence ID" value="RWX45012.1"/>
    <property type="molecule type" value="Genomic_DNA"/>
</dbReference>
<dbReference type="PROSITE" id="PS50106">
    <property type="entry name" value="PDZ"/>
    <property type="match status" value="1"/>
</dbReference>